<evidence type="ECO:0000313" key="2">
    <source>
        <dbReference type="EMBL" id="CDY42472.1"/>
    </source>
</evidence>
<dbReference type="PaxDb" id="3708-A0A078HXB7"/>
<proteinExistence type="predicted"/>
<dbReference type="AlphaFoldDB" id="A0A078HXB7"/>
<keyword evidence="3" id="KW-1185">Reference proteome</keyword>
<protein>
    <submittedName>
        <fullName evidence="1">(rape) hypothetical protein</fullName>
    </submittedName>
    <submittedName>
        <fullName evidence="2">BnaA10g08480D protein</fullName>
    </submittedName>
</protein>
<dbReference type="EMBL" id="LK032525">
    <property type="protein sequence ID" value="CDY42472.1"/>
    <property type="molecule type" value="Genomic_DNA"/>
</dbReference>
<dbReference type="Gramene" id="CDY42472">
    <property type="protein sequence ID" value="CDY42472"/>
    <property type="gene ID" value="GSBRNA2T00074900001"/>
</dbReference>
<dbReference type="EMBL" id="HG994364">
    <property type="protein sequence ID" value="CAF2326727.1"/>
    <property type="molecule type" value="Genomic_DNA"/>
</dbReference>
<gene>
    <name evidence="2" type="primary">BnaA10g08480D</name>
    <name evidence="1" type="ORF">DARMORV10_A10P11930.1</name>
    <name evidence="2" type="ORF">GSBRNA2T00074900001</name>
</gene>
<reference evidence="2" key="2">
    <citation type="submission" date="2014-06" db="EMBL/GenBank/DDBJ databases">
        <authorList>
            <person name="Genoscope - CEA"/>
        </authorList>
    </citation>
    <scope>NUCLEOTIDE SEQUENCE</scope>
</reference>
<evidence type="ECO:0000313" key="1">
    <source>
        <dbReference type="EMBL" id="CAF2326727.1"/>
    </source>
</evidence>
<reference evidence="1" key="3">
    <citation type="submission" date="2021-01" db="EMBL/GenBank/DDBJ databases">
        <authorList>
            <consortium name="Genoscope - CEA"/>
            <person name="William W."/>
        </authorList>
    </citation>
    <scope>NUCLEOTIDE SEQUENCE</scope>
</reference>
<accession>A0A078HXB7</accession>
<dbReference type="Proteomes" id="UP001295469">
    <property type="component" value="Chromosome A10"/>
</dbReference>
<dbReference type="Proteomes" id="UP000028999">
    <property type="component" value="Unassembled WGS sequence"/>
</dbReference>
<evidence type="ECO:0000313" key="3">
    <source>
        <dbReference type="Proteomes" id="UP000028999"/>
    </source>
</evidence>
<sequence>MSVQFCVFSEEPPAKGDLLVARKSLSVQTGKHLYVAMAEQPRRYEGHHTGLRPYFCKILINKFKIS</sequence>
<name>A0A078HXB7_BRANA</name>
<reference evidence="2 3" key="1">
    <citation type="journal article" date="2014" name="Science">
        <title>Plant genetics. Early allopolyploid evolution in the post-Neolithic Brassica napus oilseed genome.</title>
        <authorList>
            <person name="Chalhoub B."/>
            <person name="Denoeud F."/>
            <person name="Liu S."/>
            <person name="Parkin I.A."/>
            <person name="Tang H."/>
            <person name="Wang X."/>
            <person name="Chiquet J."/>
            <person name="Belcram H."/>
            <person name="Tong C."/>
            <person name="Samans B."/>
            <person name="Correa M."/>
            <person name="Da Silva C."/>
            <person name="Just J."/>
            <person name="Falentin C."/>
            <person name="Koh C.S."/>
            <person name="Le Clainche I."/>
            <person name="Bernard M."/>
            <person name="Bento P."/>
            <person name="Noel B."/>
            <person name="Labadie K."/>
            <person name="Alberti A."/>
            <person name="Charles M."/>
            <person name="Arnaud D."/>
            <person name="Guo H."/>
            <person name="Daviaud C."/>
            <person name="Alamery S."/>
            <person name="Jabbari K."/>
            <person name="Zhao M."/>
            <person name="Edger P.P."/>
            <person name="Chelaifa H."/>
            <person name="Tack D."/>
            <person name="Lassalle G."/>
            <person name="Mestiri I."/>
            <person name="Schnel N."/>
            <person name="Le Paslier M.C."/>
            <person name="Fan G."/>
            <person name="Renault V."/>
            <person name="Bayer P.E."/>
            <person name="Golicz A.A."/>
            <person name="Manoli S."/>
            <person name="Lee T.H."/>
            <person name="Thi V.H."/>
            <person name="Chalabi S."/>
            <person name="Hu Q."/>
            <person name="Fan C."/>
            <person name="Tollenaere R."/>
            <person name="Lu Y."/>
            <person name="Battail C."/>
            <person name="Shen J."/>
            <person name="Sidebottom C.H."/>
            <person name="Wang X."/>
            <person name="Canaguier A."/>
            <person name="Chauveau A."/>
            <person name="Berard A."/>
            <person name="Deniot G."/>
            <person name="Guan M."/>
            <person name="Liu Z."/>
            <person name="Sun F."/>
            <person name="Lim Y.P."/>
            <person name="Lyons E."/>
            <person name="Town C.D."/>
            <person name="Bancroft I."/>
            <person name="Wang X."/>
            <person name="Meng J."/>
            <person name="Ma J."/>
            <person name="Pires J.C."/>
            <person name="King G.J."/>
            <person name="Brunel D."/>
            <person name="Delourme R."/>
            <person name="Renard M."/>
            <person name="Aury J.M."/>
            <person name="Adams K.L."/>
            <person name="Batley J."/>
            <person name="Snowdon R.J."/>
            <person name="Tost J."/>
            <person name="Edwards D."/>
            <person name="Zhou Y."/>
            <person name="Hua W."/>
            <person name="Sharpe A.G."/>
            <person name="Paterson A.H."/>
            <person name="Guan C."/>
            <person name="Wincker P."/>
        </authorList>
    </citation>
    <scope>NUCLEOTIDE SEQUENCE [LARGE SCALE GENOMIC DNA]</scope>
    <source>
        <strain evidence="3">cv. Darmor-bzh</strain>
    </source>
</reference>
<organism evidence="2 3">
    <name type="scientific">Brassica napus</name>
    <name type="common">Rape</name>
    <dbReference type="NCBI Taxonomy" id="3708"/>
    <lineage>
        <taxon>Eukaryota</taxon>
        <taxon>Viridiplantae</taxon>
        <taxon>Streptophyta</taxon>
        <taxon>Embryophyta</taxon>
        <taxon>Tracheophyta</taxon>
        <taxon>Spermatophyta</taxon>
        <taxon>Magnoliopsida</taxon>
        <taxon>eudicotyledons</taxon>
        <taxon>Gunneridae</taxon>
        <taxon>Pentapetalae</taxon>
        <taxon>rosids</taxon>
        <taxon>malvids</taxon>
        <taxon>Brassicales</taxon>
        <taxon>Brassicaceae</taxon>
        <taxon>Brassiceae</taxon>
        <taxon>Brassica</taxon>
    </lineage>
</organism>